<evidence type="ECO:0000259" key="6">
    <source>
        <dbReference type="PROSITE" id="PS51387"/>
    </source>
</evidence>
<keyword evidence="4" id="KW-0274">FAD</keyword>
<evidence type="ECO:0000256" key="1">
    <source>
        <dbReference type="ARBA" id="ARBA00001974"/>
    </source>
</evidence>
<dbReference type="Proteomes" id="UP000030853">
    <property type="component" value="Unassembled WGS sequence"/>
</dbReference>
<dbReference type="EMBL" id="JTJJ01000018">
    <property type="protein sequence ID" value="KHJ69287.1"/>
    <property type="molecule type" value="Genomic_DNA"/>
</dbReference>
<evidence type="ECO:0000313" key="7">
    <source>
        <dbReference type="EMBL" id="KHJ69287.1"/>
    </source>
</evidence>
<dbReference type="Gene3D" id="3.30.465.10">
    <property type="match status" value="1"/>
</dbReference>
<comment type="cofactor">
    <cofactor evidence="1">
        <name>FAD</name>
        <dbReference type="ChEBI" id="CHEBI:57692"/>
    </cofactor>
</comment>
<protein>
    <recommendedName>
        <fullName evidence="6">FAD-binding PCMH-type domain-containing protein</fullName>
    </recommendedName>
</protein>
<dbReference type="SUPFAM" id="SSF56176">
    <property type="entry name" value="FAD-binding/transporter-associated domain-like"/>
    <property type="match status" value="1"/>
</dbReference>
<name>A0A0B1RDI6_9GAMM</name>
<dbReference type="Pfam" id="PF01565">
    <property type="entry name" value="FAD_binding_4"/>
    <property type="match status" value="1"/>
</dbReference>
<keyword evidence="5" id="KW-0560">Oxidoreductase</keyword>
<evidence type="ECO:0000256" key="4">
    <source>
        <dbReference type="ARBA" id="ARBA00022827"/>
    </source>
</evidence>
<dbReference type="GO" id="GO:0016491">
    <property type="term" value="F:oxidoreductase activity"/>
    <property type="evidence" value="ECO:0007669"/>
    <property type="project" value="UniProtKB-KW"/>
</dbReference>
<gene>
    <name evidence="7" type="ORF">QU24_04405</name>
</gene>
<dbReference type="InterPro" id="IPR050416">
    <property type="entry name" value="FAD-linked_Oxidoreductase"/>
</dbReference>
<dbReference type="InterPro" id="IPR016166">
    <property type="entry name" value="FAD-bd_PCMH"/>
</dbReference>
<evidence type="ECO:0000313" key="8">
    <source>
        <dbReference type="Proteomes" id="UP000030853"/>
    </source>
</evidence>
<evidence type="ECO:0000256" key="5">
    <source>
        <dbReference type="ARBA" id="ARBA00023002"/>
    </source>
</evidence>
<sequence length="453" mass="50439">MDTLCLSSAEEFSIKFNKLLAVDSFKLGAFNEAVCIPDKYIVVEPTNEQELTEIILFCQRKSLSVSVYSTGHDFEGRSLSGDVIISARLFKDIEFNAEDSIVTVGGGCRIYDINQVLKEHGHAISTGTNQDVGITGLTLGGGAAYTSRKHGLTCDALCELTLITFSGEKLILSSVSEPEFFDLIKGGGGGFYGVVTNMKFKTYPVYNVRTFSGTWNYTGDVDLLARLELLLINAPSHVSMRVGANITGINKTVTITLSGQVLDDDQFNLKNYFSECLKGCNWSEKVCSYYEAMQGALHHTSGGAFKIKSRFCFRPVGAKGFERIMKHLLGWTPTLNSDGAGFGLFSWGGKINENKSHLSCSPGRNAKYLASFDTSWDVSEGRKTEREQCAWLYKFDEISSNYLSMSSYINFPDSDKASFNERHLKFIMPYHTIYRERYDPFSLSKQQSKVYNI</sequence>
<keyword evidence="3" id="KW-0285">Flavoprotein</keyword>
<dbReference type="PANTHER" id="PTHR42973:SF39">
    <property type="entry name" value="FAD-BINDING PCMH-TYPE DOMAIN-CONTAINING PROTEIN"/>
    <property type="match status" value="1"/>
</dbReference>
<organism evidence="7 8">
    <name type="scientific">Pantoea rodasii</name>
    <dbReference type="NCBI Taxonomy" id="1076549"/>
    <lineage>
        <taxon>Bacteria</taxon>
        <taxon>Pseudomonadati</taxon>
        <taxon>Pseudomonadota</taxon>
        <taxon>Gammaproteobacteria</taxon>
        <taxon>Enterobacterales</taxon>
        <taxon>Erwiniaceae</taxon>
        <taxon>Pantoea</taxon>
    </lineage>
</organism>
<dbReference type="AlphaFoldDB" id="A0A0B1RDI6"/>
<comment type="caution">
    <text evidence="7">The sequence shown here is derived from an EMBL/GenBank/DDBJ whole genome shotgun (WGS) entry which is preliminary data.</text>
</comment>
<dbReference type="PROSITE" id="PS51387">
    <property type="entry name" value="FAD_PCMH"/>
    <property type="match status" value="1"/>
</dbReference>
<feature type="domain" description="FAD-binding PCMH-type" evidence="6">
    <location>
        <begin position="33"/>
        <end position="205"/>
    </location>
</feature>
<accession>A0A0B1RDI6</accession>
<dbReference type="InterPro" id="IPR006094">
    <property type="entry name" value="Oxid_FAD_bind_N"/>
</dbReference>
<dbReference type="InterPro" id="IPR036318">
    <property type="entry name" value="FAD-bd_PCMH-like_sf"/>
</dbReference>
<reference evidence="7 8" key="1">
    <citation type="submission" date="2014-11" db="EMBL/GenBank/DDBJ databases">
        <title>Genome sequencing of Pantoea rodasii ND03.</title>
        <authorList>
            <person name="Muhamad Yunos N.Y."/>
            <person name="Chan K.-G."/>
        </authorList>
    </citation>
    <scope>NUCLEOTIDE SEQUENCE [LARGE SCALE GENOMIC DNA]</scope>
    <source>
        <strain evidence="7 8">ND03</strain>
    </source>
</reference>
<dbReference type="PANTHER" id="PTHR42973">
    <property type="entry name" value="BINDING OXIDOREDUCTASE, PUTATIVE (AFU_ORTHOLOGUE AFUA_1G17690)-RELATED"/>
    <property type="match status" value="1"/>
</dbReference>
<dbReference type="Gene3D" id="3.40.462.20">
    <property type="match status" value="1"/>
</dbReference>
<dbReference type="RefSeq" id="WP_039328722.1">
    <property type="nucleotide sequence ID" value="NZ_JTJJ01000018.1"/>
</dbReference>
<evidence type="ECO:0000256" key="3">
    <source>
        <dbReference type="ARBA" id="ARBA00022630"/>
    </source>
</evidence>
<comment type="similarity">
    <text evidence="2">Belongs to the oxygen-dependent FAD-linked oxidoreductase family.</text>
</comment>
<proteinExistence type="inferred from homology"/>
<dbReference type="InterPro" id="IPR016169">
    <property type="entry name" value="FAD-bd_PCMH_sub2"/>
</dbReference>
<evidence type="ECO:0000256" key="2">
    <source>
        <dbReference type="ARBA" id="ARBA00005466"/>
    </source>
</evidence>
<dbReference type="GO" id="GO:0071949">
    <property type="term" value="F:FAD binding"/>
    <property type="evidence" value="ECO:0007669"/>
    <property type="project" value="InterPro"/>
</dbReference>